<comment type="caution">
    <text evidence="1">The sequence shown here is derived from an EMBL/GenBank/DDBJ whole genome shotgun (WGS) entry which is preliminary data.</text>
</comment>
<protein>
    <submittedName>
        <fullName evidence="1">Uncharacterized protein</fullName>
    </submittedName>
</protein>
<dbReference type="AlphaFoldDB" id="A0A699WIA0"/>
<dbReference type="EMBL" id="BKCJ011697756">
    <property type="protein sequence ID" value="GFD47375.1"/>
    <property type="molecule type" value="Genomic_DNA"/>
</dbReference>
<name>A0A699WIA0_TANCI</name>
<gene>
    <name evidence="1" type="ORF">Tci_919344</name>
</gene>
<reference evidence="1" key="1">
    <citation type="journal article" date="2019" name="Sci. Rep.">
        <title>Draft genome of Tanacetum cinerariifolium, the natural source of mosquito coil.</title>
        <authorList>
            <person name="Yamashiro T."/>
            <person name="Shiraishi A."/>
            <person name="Satake H."/>
            <person name="Nakayama K."/>
        </authorList>
    </citation>
    <scope>NUCLEOTIDE SEQUENCE</scope>
</reference>
<organism evidence="1">
    <name type="scientific">Tanacetum cinerariifolium</name>
    <name type="common">Dalmatian daisy</name>
    <name type="synonym">Chrysanthemum cinerariifolium</name>
    <dbReference type="NCBI Taxonomy" id="118510"/>
    <lineage>
        <taxon>Eukaryota</taxon>
        <taxon>Viridiplantae</taxon>
        <taxon>Streptophyta</taxon>
        <taxon>Embryophyta</taxon>
        <taxon>Tracheophyta</taxon>
        <taxon>Spermatophyta</taxon>
        <taxon>Magnoliopsida</taxon>
        <taxon>eudicotyledons</taxon>
        <taxon>Gunneridae</taxon>
        <taxon>Pentapetalae</taxon>
        <taxon>asterids</taxon>
        <taxon>campanulids</taxon>
        <taxon>Asterales</taxon>
        <taxon>Asteraceae</taxon>
        <taxon>Asteroideae</taxon>
        <taxon>Anthemideae</taxon>
        <taxon>Anthemidinae</taxon>
        <taxon>Tanacetum</taxon>
    </lineage>
</organism>
<evidence type="ECO:0000313" key="1">
    <source>
        <dbReference type="EMBL" id="GFD47375.1"/>
    </source>
</evidence>
<feature type="non-terminal residue" evidence="1">
    <location>
        <position position="133"/>
    </location>
</feature>
<proteinExistence type="predicted"/>
<sequence length="133" mass="14296">MRIMRLEEHLATKLGLNKSQPHADQLMVHIHHSSDKTIVGAFALSLALDVLDSHVWRVRENIMSHRSLFQDVFVPLAEPLYDAALTGMKGTSDVGLATADLTTASSVTLASAGTVTPLSIDDNGVMGTDDQST</sequence>
<accession>A0A699WIA0</accession>